<gene>
    <name evidence="1" type="ORF">BACCAP_01725</name>
</gene>
<reference evidence="1 2" key="1">
    <citation type="submission" date="2007-04" db="EMBL/GenBank/DDBJ databases">
        <authorList>
            <person name="Fulton L."/>
            <person name="Clifton S."/>
            <person name="Fulton B."/>
            <person name="Xu J."/>
            <person name="Minx P."/>
            <person name="Pepin K.H."/>
            <person name="Johnson M."/>
            <person name="Thiruvilangam P."/>
            <person name="Bhonagiri V."/>
            <person name="Nash W.E."/>
            <person name="Mardis E.R."/>
            <person name="Wilson R.K."/>
        </authorList>
    </citation>
    <scope>NUCLEOTIDE SEQUENCE [LARGE SCALE GENOMIC DNA]</scope>
    <source>
        <strain evidence="1 2">ATCC 29799</strain>
    </source>
</reference>
<evidence type="ECO:0000313" key="2">
    <source>
        <dbReference type="Proteomes" id="UP000003639"/>
    </source>
</evidence>
<protein>
    <submittedName>
        <fullName evidence="1">Uncharacterized protein</fullName>
    </submittedName>
</protein>
<dbReference type="STRING" id="411467.BACCAP_01725"/>
<dbReference type="AlphaFoldDB" id="A6NU43"/>
<dbReference type="EMBL" id="AAXG02000011">
    <property type="protein sequence ID" value="EDN00390.1"/>
    <property type="molecule type" value="Genomic_DNA"/>
</dbReference>
<evidence type="ECO:0000313" key="1">
    <source>
        <dbReference type="EMBL" id="EDN00390.1"/>
    </source>
</evidence>
<name>A6NU43_9FIRM</name>
<reference evidence="1 2" key="2">
    <citation type="submission" date="2007-06" db="EMBL/GenBank/DDBJ databases">
        <title>Draft genome sequence of Pseudoflavonifractor capillosus ATCC 29799.</title>
        <authorList>
            <person name="Sudarsanam P."/>
            <person name="Ley R."/>
            <person name="Guruge J."/>
            <person name="Turnbaugh P.J."/>
            <person name="Mahowald M."/>
            <person name="Liep D."/>
            <person name="Gordon J."/>
        </authorList>
    </citation>
    <scope>NUCLEOTIDE SEQUENCE [LARGE SCALE GENOMIC DNA]</scope>
    <source>
        <strain evidence="1 2">ATCC 29799</strain>
    </source>
</reference>
<proteinExistence type="predicted"/>
<comment type="caution">
    <text evidence="1">The sequence shown here is derived from an EMBL/GenBank/DDBJ whole genome shotgun (WGS) entry which is preliminary data.</text>
</comment>
<organism evidence="1 2">
    <name type="scientific">Pseudoflavonifractor capillosus ATCC 29799</name>
    <dbReference type="NCBI Taxonomy" id="411467"/>
    <lineage>
        <taxon>Bacteria</taxon>
        <taxon>Bacillati</taxon>
        <taxon>Bacillota</taxon>
        <taxon>Clostridia</taxon>
        <taxon>Eubacteriales</taxon>
        <taxon>Oscillospiraceae</taxon>
        <taxon>Pseudoflavonifractor</taxon>
    </lineage>
</organism>
<dbReference type="Proteomes" id="UP000003639">
    <property type="component" value="Unassembled WGS sequence"/>
</dbReference>
<accession>A6NU43</accession>
<sequence>MPVTRQTRCWPSSEATAHPSLPTEVKSSLAPCFLLSPAKPLCWVSPGALFEVILPRRTPALLLRPQAAQHGVSYVPPRGDHSGFW</sequence>
<keyword evidence="2" id="KW-1185">Reference proteome</keyword>